<reference evidence="2" key="1">
    <citation type="submission" date="2019-02" db="EMBL/GenBank/DDBJ databases">
        <authorList>
            <person name="Gruber-Vodicka R. H."/>
            <person name="Seah K. B. B."/>
        </authorList>
    </citation>
    <scope>NUCLEOTIDE SEQUENCE</scope>
    <source>
        <strain evidence="2">BECK_DK47</strain>
    </source>
</reference>
<organism evidence="2">
    <name type="scientific">Candidatus Kentrum sp. DK</name>
    <dbReference type="NCBI Taxonomy" id="2126562"/>
    <lineage>
        <taxon>Bacteria</taxon>
        <taxon>Pseudomonadati</taxon>
        <taxon>Pseudomonadota</taxon>
        <taxon>Gammaproteobacteria</taxon>
        <taxon>Candidatus Kentrum</taxon>
    </lineage>
</organism>
<keyword evidence="2" id="KW-0808">Transferase</keyword>
<dbReference type="GO" id="GO:0016740">
    <property type="term" value="F:transferase activity"/>
    <property type="evidence" value="ECO:0007669"/>
    <property type="project" value="UniProtKB-KW"/>
</dbReference>
<dbReference type="Pfam" id="PF04230">
    <property type="entry name" value="PS_pyruv_trans"/>
    <property type="match status" value="1"/>
</dbReference>
<feature type="domain" description="Polysaccharide pyruvyl transferase" evidence="1">
    <location>
        <begin position="16"/>
        <end position="340"/>
    </location>
</feature>
<sequence length="411" mass="45962">MKRFVITGASTYGVKNAGDDAMLANLVQGLRRNFPDCIITFLARHLDSAYDAEFGFHSLKNLDHDTKEQSRGRWFLGFNQGDDTTHLQVIRRELEAADLLILGGNSFMEIADNNFLRGVTSYVAHLAVLAKFCGTPFSLYGLAVVDEIRNAQTRDMARFLCANAELITVREPSSRNYLEPIGADVSRLQVLADPAYGMKPVPIRDPGGKILCQEGIELGRGPVIGFNYRVEYWHDQDRHEHAMDQAALLCERLVGDYGADLLMIPNCTYTLAHPLQDDRVVHRAIRERCAVTDRLHVVQGDYPVQTLLQLFPLLDAHVSNRRHSCVFAAIHGIPFITLGVSLDGHIRPFAEQLGMDTQRVTAGGDTEQILSVFAATWSNRAELSRQLRERTAELHILAHRHVDLIAELLNG</sequence>
<gene>
    <name evidence="2" type="ORF">BECKDK2373B_GA0170837_110915</name>
</gene>
<accession>A0A450T6G4</accession>
<proteinExistence type="predicted"/>
<protein>
    <submittedName>
        <fullName evidence="2">Polysaccharide pyruvyl transferase family protein WcaK</fullName>
    </submittedName>
</protein>
<dbReference type="PANTHER" id="PTHR36836:SF1">
    <property type="entry name" value="COLANIC ACID BIOSYNTHESIS PROTEIN WCAK"/>
    <property type="match status" value="1"/>
</dbReference>
<dbReference type="AlphaFoldDB" id="A0A450T6G4"/>
<dbReference type="PANTHER" id="PTHR36836">
    <property type="entry name" value="COLANIC ACID BIOSYNTHESIS PROTEIN WCAK"/>
    <property type="match status" value="1"/>
</dbReference>
<dbReference type="InterPro" id="IPR007345">
    <property type="entry name" value="Polysacch_pyruvyl_Trfase"/>
</dbReference>
<dbReference type="EMBL" id="CAADEX010000109">
    <property type="protein sequence ID" value="VFJ62339.1"/>
    <property type="molecule type" value="Genomic_DNA"/>
</dbReference>
<evidence type="ECO:0000313" key="2">
    <source>
        <dbReference type="EMBL" id="VFJ62339.1"/>
    </source>
</evidence>
<evidence type="ECO:0000259" key="1">
    <source>
        <dbReference type="Pfam" id="PF04230"/>
    </source>
</evidence>
<name>A0A450T6G4_9GAMM</name>